<dbReference type="EMBL" id="JARVKF010000001">
    <property type="protein sequence ID" value="KAK9426807.1"/>
    <property type="molecule type" value="Genomic_DNA"/>
</dbReference>
<evidence type="ECO:0000256" key="1">
    <source>
        <dbReference type="SAM" id="MobiDB-lite"/>
    </source>
</evidence>
<accession>A0ABR2VIT5</accession>
<evidence type="ECO:0000313" key="3">
    <source>
        <dbReference type="Proteomes" id="UP001408356"/>
    </source>
</evidence>
<organism evidence="2 3">
    <name type="scientific">Seiridium unicorne</name>
    <dbReference type="NCBI Taxonomy" id="138068"/>
    <lineage>
        <taxon>Eukaryota</taxon>
        <taxon>Fungi</taxon>
        <taxon>Dikarya</taxon>
        <taxon>Ascomycota</taxon>
        <taxon>Pezizomycotina</taxon>
        <taxon>Sordariomycetes</taxon>
        <taxon>Xylariomycetidae</taxon>
        <taxon>Amphisphaeriales</taxon>
        <taxon>Sporocadaceae</taxon>
        <taxon>Seiridium</taxon>
    </lineage>
</organism>
<proteinExistence type="predicted"/>
<sequence length="85" mass="9056">MDSAGAKSTMSRDMEEITQSKEATSNSVRGHKANLSNPNTSEASKENSRQAIENLGGEAAHYGDEKDPRSKSAADALDGSRAMNR</sequence>
<name>A0ABR2VIT5_9PEZI</name>
<evidence type="ECO:0000313" key="2">
    <source>
        <dbReference type="EMBL" id="KAK9426807.1"/>
    </source>
</evidence>
<comment type="caution">
    <text evidence="2">The sequence shown here is derived from an EMBL/GenBank/DDBJ whole genome shotgun (WGS) entry which is preliminary data.</text>
</comment>
<gene>
    <name evidence="2" type="ORF">SUNI508_00334</name>
</gene>
<dbReference type="InterPro" id="IPR018824">
    <property type="entry name" value="Conidiation-specific_6"/>
</dbReference>
<feature type="compositionally biased region" description="Basic and acidic residues" evidence="1">
    <location>
        <begin position="10"/>
        <end position="19"/>
    </location>
</feature>
<protein>
    <recommendedName>
        <fullName evidence="4">Conidiation protein con-6</fullName>
    </recommendedName>
</protein>
<feature type="compositionally biased region" description="Basic and acidic residues" evidence="1">
    <location>
        <begin position="61"/>
        <end position="72"/>
    </location>
</feature>
<evidence type="ECO:0008006" key="4">
    <source>
        <dbReference type="Google" id="ProtNLM"/>
    </source>
</evidence>
<dbReference type="Pfam" id="PF10346">
    <property type="entry name" value="Con-6"/>
    <property type="match status" value="1"/>
</dbReference>
<keyword evidence="3" id="KW-1185">Reference proteome</keyword>
<feature type="region of interest" description="Disordered" evidence="1">
    <location>
        <begin position="1"/>
        <end position="85"/>
    </location>
</feature>
<dbReference type="Proteomes" id="UP001408356">
    <property type="component" value="Unassembled WGS sequence"/>
</dbReference>
<reference evidence="2 3" key="1">
    <citation type="journal article" date="2024" name="J. Plant Pathol.">
        <title>Sequence and assembly of the genome of Seiridium unicorne, isolate CBS 538.82, causal agent of cypress canker disease.</title>
        <authorList>
            <person name="Scali E."/>
            <person name="Rocca G.D."/>
            <person name="Danti R."/>
            <person name="Garbelotto M."/>
            <person name="Barberini S."/>
            <person name="Baroncelli R."/>
            <person name="Emiliani G."/>
        </authorList>
    </citation>
    <scope>NUCLEOTIDE SEQUENCE [LARGE SCALE GENOMIC DNA]</scope>
    <source>
        <strain evidence="2 3">BM-138-508</strain>
    </source>
</reference>
<feature type="compositionally biased region" description="Polar residues" evidence="1">
    <location>
        <begin position="20"/>
        <end position="42"/>
    </location>
</feature>